<dbReference type="STRING" id="37658.SAMN05661086_00758"/>
<reference evidence="3 4" key="1">
    <citation type="submission" date="2016-10" db="EMBL/GenBank/DDBJ databases">
        <authorList>
            <person name="de Groot N.N."/>
        </authorList>
    </citation>
    <scope>NUCLEOTIDE SEQUENCE [LARGE SCALE GENOMIC DNA]</scope>
    <source>
        <strain evidence="3 4">743A</strain>
    </source>
</reference>
<keyword evidence="4" id="KW-1185">Reference proteome</keyword>
<dbReference type="Gene3D" id="3.30.70.2390">
    <property type="match status" value="1"/>
</dbReference>
<accession>A0A1I6IE44</accession>
<dbReference type="RefSeq" id="WP_177214527.1">
    <property type="nucleotide sequence ID" value="NZ_FOYZ01000002.1"/>
</dbReference>
<evidence type="ECO:0000313" key="3">
    <source>
        <dbReference type="EMBL" id="SFR65047.1"/>
    </source>
</evidence>
<dbReference type="InterPro" id="IPR027381">
    <property type="entry name" value="LytR/CpsA/Psr_C"/>
</dbReference>
<feature type="domain" description="LytR/CpsA/Psr regulator C-terminal" evidence="2">
    <location>
        <begin position="287"/>
        <end position="368"/>
    </location>
</feature>
<evidence type="ECO:0000259" key="2">
    <source>
        <dbReference type="Pfam" id="PF13399"/>
    </source>
</evidence>
<evidence type="ECO:0000313" key="4">
    <source>
        <dbReference type="Proteomes" id="UP000199659"/>
    </source>
</evidence>
<keyword evidence="1" id="KW-0812">Transmembrane</keyword>
<name>A0A1I6IE44_9FIRM</name>
<keyword evidence="1" id="KW-1133">Transmembrane helix</keyword>
<dbReference type="AlphaFoldDB" id="A0A1I6IE44"/>
<dbReference type="Proteomes" id="UP000199659">
    <property type="component" value="Unassembled WGS sequence"/>
</dbReference>
<organism evidence="3 4">
    <name type="scientific">Anaeromicropila populeti</name>
    <dbReference type="NCBI Taxonomy" id="37658"/>
    <lineage>
        <taxon>Bacteria</taxon>
        <taxon>Bacillati</taxon>
        <taxon>Bacillota</taxon>
        <taxon>Clostridia</taxon>
        <taxon>Lachnospirales</taxon>
        <taxon>Lachnospiraceae</taxon>
        <taxon>Anaeromicropila</taxon>
    </lineage>
</organism>
<dbReference type="Pfam" id="PF13399">
    <property type="entry name" value="LytR_C"/>
    <property type="match status" value="1"/>
</dbReference>
<feature type="transmembrane region" description="Helical" evidence="1">
    <location>
        <begin position="12"/>
        <end position="33"/>
    </location>
</feature>
<dbReference type="EMBL" id="FOYZ01000002">
    <property type="protein sequence ID" value="SFR65047.1"/>
    <property type="molecule type" value="Genomic_DNA"/>
</dbReference>
<keyword evidence="1" id="KW-0472">Membrane</keyword>
<gene>
    <name evidence="3" type="ORF">SAMN05661086_00758</name>
</gene>
<sequence length="376" mass="42643">MKKTPLKIFLRGFARTFIYISLFVALFSGSYMATKAYYNRTKDDLKNKSAADKQGILTEAQVDIVAHNLIFGVNNTTGAIKYMLLEIFHSDTYTLSYITIPVNSEITLSQDFYQKLYTVNPEIPQIIRLNEVHEYLDEDIRYDSVIQFLESALELDISYYTVMNTTDFKTLFKMKKGESYLIFKDSFKEQIREWSSEQDIIQYIKEQYSNSFTNISLKNKLLYTPALYKTKMENVSFYQMPGNESGDSFSLDVEKCNTLLADIKNGTEEEKIREDIGDYDVTSEGLAIKILNGSNIAGLAAAYQEKLVADGYNVIGLGNYNSGILTNTIIYVRDSQYGKDLLAYFKDASIEVSGGLPENVEIEIVLGTMDQLSGGN</sequence>
<proteinExistence type="predicted"/>
<protein>
    <submittedName>
        <fullName evidence="3">Transcriptional attenuator, LytR family</fullName>
    </submittedName>
</protein>
<evidence type="ECO:0000256" key="1">
    <source>
        <dbReference type="SAM" id="Phobius"/>
    </source>
</evidence>